<evidence type="ECO:0000313" key="2">
    <source>
        <dbReference type="Proteomes" id="UP001386437"/>
    </source>
</evidence>
<proteinExistence type="predicted"/>
<gene>
    <name evidence="1" type="ORF">H3V53_07750</name>
</gene>
<protein>
    <submittedName>
        <fullName evidence="1">Uncharacterized protein</fullName>
    </submittedName>
</protein>
<dbReference type="RefSeq" id="WP_336597467.1">
    <property type="nucleotide sequence ID" value="NZ_JACFYJ010000008.1"/>
</dbReference>
<comment type="caution">
    <text evidence="1">The sequence shown here is derived from an EMBL/GenBank/DDBJ whole genome shotgun (WGS) entry which is preliminary data.</text>
</comment>
<organism evidence="1 2">
    <name type="scientific">Paraburkholderia bengalensis</name>
    <dbReference type="NCBI Taxonomy" id="2747562"/>
    <lineage>
        <taxon>Bacteria</taxon>
        <taxon>Pseudomonadati</taxon>
        <taxon>Pseudomonadota</taxon>
        <taxon>Betaproteobacteria</taxon>
        <taxon>Burkholderiales</taxon>
        <taxon>Burkholderiaceae</taxon>
        <taxon>Paraburkholderia</taxon>
    </lineage>
</organism>
<dbReference type="EMBL" id="JACFYJ010000008">
    <property type="protein sequence ID" value="MEI5997097.1"/>
    <property type="molecule type" value="Genomic_DNA"/>
</dbReference>
<accession>A0ABU8INB8</accession>
<evidence type="ECO:0000313" key="1">
    <source>
        <dbReference type="EMBL" id="MEI5997097.1"/>
    </source>
</evidence>
<keyword evidence="2" id="KW-1185">Reference proteome</keyword>
<sequence length="60" mass="6818">MLNAREFATSMLVRDSADHIAKRKELDALLERQLAAMEKLAVRSDARDDDVLLPTITRVH</sequence>
<reference evidence="1 2" key="1">
    <citation type="journal article" date="2022" name="Arch. Microbiol.">
        <title>Paraburkholderia bengalensis sp. nov. isolated from roots of Oryza sativa, IR64.</title>
        <authorList>
            <person name="Nag P."/>
            <person name="Mondal N."/>
            <person name="Sarkar J."/>
            <person name="Das S."/>
        </authorList>
    </citation>
    <scope>NUCLEOTIDE SEQUENCE [LARGE SCALE GENOMIC DNA]</scope>
    <source>
        <strain evidence="1 2">IR64_4_BI</strain>
    </source>
</reference>
<name>A0ABU8INB8_9BURK</name>
<dbReference type="Proteomes" id="UP001386437">
    <property type="component" value="Unassembled WGS sequence"/>
</dbReference>